<dbReference type="RefSeq" id="WP_252810720.1">
    <property type="nucleotide sequence ID" value="NZ_BAAABM010000017.1"/>
</dbReference>
<dbReference type="CDD" id="cd05637">
    <property type="entry name" value="SIS_PGI_PMI_2"/>
    <property type="match status" value="1"/>
</dbReference>
<dbReference type="SUPFAM" id="SSF53697">
    <property type="entry name" value="SIS domain"/>
    <property type="match status" value="1"/>
</dbReference>
<dbReference type="InterPro" id="IPR046348">
    <property type="entry name" value="SIS_dom_sf"/>
</dbReference>
<keyword evidence="5" id="KW-1185">Reference proteome</keyword>
<evidence type="ECO:0000256" key="2">
    <source>
        <dbReference type="ARBA" id="ARBA00023235"/>
    </source>
</evidence>
<evidence type="ECO:0000313" key="4">
    <source>
        <dbReference type="EMBL" id="GAA0337758.1"/>
    </source>
</evidence>
<evidence type="ECO:0000256" key="1">
    <source>
        <dbReference type="ARBA" id="ARBA00010523"/>
    </source>
</evidence>
<dbReference type="Gene3D" id="3.40.50.10490">
    <property type="entry name" value="Glucose-6-phosphate isomerase like protein, domain 1"/>
    <property type="match status" value="2"/>
</dbReference>
<proteinExistence type="inferred from homology"/>
<accession>A0ABP3G723</accession>
<dbReference type="Pfam" id="PF10432">
    <property type="entry name" value="bact-PGI_C"/>
    <property type="match status" value="1"/>
</dbReference>
<dbReference type="InterPro" id="IPR019490">
    <property type="entry name" value="Glu6P/Mann6P_isomerase_C"/>
</dbReference>
<evidence type="ECO:0000259" key="3">
    <source>
        <dbReference type="PROSITE" id="PS51464"/>
    </source>
</evidence>
<comment type="similarity">
    <text evidence="1">Belongs to the PGI/PMI family.</text>
</comment>
<organism evidence="4 5">
    <name type="scientific">Actinoallomurus spadix</name>
    <dbReference type="NCBI Taxonomy" id="79912"/>
    <lineage>
        <taxon>Bacteria</taxon>
        <taxon>Bacillati</taxon>
        <taxon>Actinomycetota</taxon>
        <taxon>Actinomycetes</taxon>
        <taxon>Streptosporangiales</taxon>
        <taxon>Thermomonosporaceae</taxon>
        <taxon>Actinoallomurus</taxon>
    </lineage>
</organism>
<gene>
    <name evidence="4" type="ORF">GCM10010151_29360</name>
</gene>
<protein>
    <submittedName>
        <fullName evidence="4">SIS domain-containing protein</fullName>
    </submittedName>
</protein>
<sequence>MSPVEVDPGRLDDAEALAAADPADLLRCVASAAAQVREARLYTAEAGVERIAQGGRPRAIVVVGTSGSGFAGEMLAAVCGEGCRVPITTVRGHRLPGWAGAADLVIAVSGPGGTEETLTAAVEAVRRGCRLLCVGAAGSPLADIAVQAGMPFVPVRAAGPERAMLWGLTVPLLLAARALGLTDVTAEVLERTAGVLEDVSHQCRPASESFVNPAKQVALELAGSVPVIWGTSPMTGAAAHRFASRLAADAACPAVHGELPAAWHDQAALFDGPFGAGSGGSGGSAEEDFFRDRVDEPEPTRLSLVLLHDVEEHPQVTRRREIAAEFARDRAVPVVELTTRGTHPLERLAGLIAHIDYISVYLALAVGVDPSATIREPEERTP</sequence>
<reference evidence="5" key="1">
    <citation type="journal article" date="2019" name="Int. J. Syst. Evol. Microbiol.">
        <title>The Global Catalogue of Microorganisms (GCM) 10K type strain sequencing project: providing services to taxonomists for standard genome sequencing and annotation.</title>
        <authorList>
            <consortium name="The Broad Institute Genomics Platform"/>
            <consortium name="The Broad Institute Genome Sequencing Center for Infectious Disease"/>
            <person name="Wu L."/>
            <person name="Ma J."/>
        </authorList>
    </citation>
    <scope>NUCLEOTIDE SEQUENCE [LARGE SCALE GENOMIC DNA]</scope>
    <source>
        <strain evidence="5">JCM 3146</strain>
    </source>
</reference>
<keyword evidence="2" id="KW-0413">Isomerase</keyword>
<dbReference type="PROSITE" id="PS51464">
    <property type="entry name" value="SIS"/>
    <property type="match status" value="1"/>
</dbReference>
<dbReference type="InterPro" id="IPR001347">
    <property type="entry name" value="SIS_dom"/>
</dbReference>
<name>A0ABP3G723_9ACTN</name>
<feature type="domain" description="SIS" evidence="3">
    <location>
        <begin position="47"/>
        <end position="184"/>
    </location>
</feature>
<evidence type="ECO:0000313" key="5">
    <source>
        <dbReference type="Proteomes" id="UP001501822"/>
    </source>
</evidence>
<dbReference type="EMBL" id="BAAABM010000017">
    <property type="protein sequence ID" value="GAA0337758.1"/>
    <property type="molecule type" value="Genomic_DNA"/>
</dbReference>
<dbReference type="Proteomes" id="UP001501822">
    <property type="component" value="Unassembled WGS sequence"/>
</dbReference>
<comment type="caution">
    <text evidence="4">The sequence shown here is derived from an EMBL/GenBank/DDBJ whole genome shotgun (WGS) entry which is preliminary data.</text>
</comment>